<evidence type="ECO:0000313" key="2">
    <source>
        <dbReference type="Proteomes" id="UP000230781"/>
    </source>
</evidence>
<reference evidence="1 2" key="1">
    <citation type="submission" date="2017-11" db="EMBL/GenBank/DDBJ databases">
        <title>Genome sequencing of Fusobacterium periodonticum KCOM 2555.</title>
        <authorList>
            <person name="Kook J.-K."/>
            <person name="Park S.-N."/>
            <person name="Lim Y.K."/>
        </authorList>
    </citation>
    <scope>NUCLEOTIDE SEQUENCE [LARGE SCALE GENOMIC DNA]</scope>
    <source>
        <strain evidence="1 2">KCOM 2555</strain>
    </source>
</reference>
<accession>A0A2D3PQT1</accession>
<sequence>MGKPLIINKRVKISEKAQKKINKLSEYRENSIEFKLLTNIIFSIERLEKDETNLLDIKLIKGTKNKLLKEIRIKCPLNYRIFFTEINNNIHILDIREKKTDRFPQSYFDILLNMIKRILNAVLLILFIL</sequence>
<evidence type="ECO:0008006" key="3">
    <source>
        <dbReference type="Google" id="ProtNLM"/>
    </source>
</evidence>
<proteinExistence type="predicted"/>
<name>A0A2D3PQT1_9FUSO</name>
<evidence type="ECO:0000313" key="1">
    <source>
        <dbReference type="EMBL" id="ATV69997.1"/>
    </source>
</evidence>
<protein>
    <recommendedName>
        <fullName evidence="3">Addiction module toxin RelE</fullName>
    </recommendedName>
</protein>
<gene>
    <name evidence="1" type="ORF">CTM98_04640</name>
</gene>
<dbReference type="Gene3D" id="3.30.2310.20">
    <property type="entry name" value="RelE-like"/>
    <property type="match status" value="1"/>
</dbReference>
<dbReference type="RefSeq" id="WP_100026160.1">
    <property type="nucleotide sequence ID" value="NZ_CAUSAS010000003.1"/>
</dbReference>
<dbReference type="InterPro" id="IPR035093">
    <property type="entry name" value="RelE/ParE_toxin_dom_sf"/>
</dbReference>
<dbReference type="Proteomes" id="UP000230781">
    <property type="component" value="Chromosome"/>
</dbReference>
<dbReference type="AlphaFoldDB" id="A0A2D3PQT1"/>
<organism evidence="1 2">
    <name type="scientific">Fusobacterium pseudoperiodonticum</name>
    <dbReference type="NCBI Taxonomy" id="2663009"/>
    <lineage>
        <taxon>Bacteria</taxon>
        <taxon>Fusobacteriati</taxon>
        <taxon>Fusobacteriota</taxon>
        <taxon>Fusobacteriia</taxon>
        <taxon>Fusobacteriales</taxon>
        <taxon>Fusobacteriaceae</taxon>
        <taxon>Fusobacterium</taxon>
    </lineage>
</organism>
<dbReference type="EMBL" id="CP024704">
    <property type="protein sequence ID" value="ATV69997.1"/>
    <property type="molecule type" value="Genomic_DNA"/>
</dbReference>